<feature type="binding site" evidence="4">
    <location>
        <position position="136"/>
    </location>
    <ligand>
        <name>iron-sulfur cluster</name>
        <dbReference type="ChEBI" id="CHEBI:30408"/>
    </ligand>
</feature>
<dbReference type="Proteomes" id="UP000182660">
    <property type="component" value="Unassembled WGS sequence"/>
</dbReference>
<dbReference type="EMBL" id="FPLJ01000041">
    <property type="protein sequence ID" value="SGY89173.1"/>
    <property type="molecule type" value="Genomic_DNA"/>
</dbReference>
<accession>A0A090IJP5</accession>
<dbReference type="InterPro" id="IPR016092">
    <property type="entry name" value="ATAP"/>
</dbReference>
<dbReference type="GO" id="GO:0005506">
    <property type="term" value="F:iron ion binding"/>
    <property type="evidence" value="ECO:0007669"/>
    <property type="project" value="UniProtKB-UniRule"/>
</dbReference>
<dbReference type="PROSITE" id="PS01152">
    <property type="entry name" value="HESB"/>
    <property type="match status" value="1"/>
</dbReference>
<organism evidence="7 9">
    <name type="scientific">Moritella viscosa</name>
    <dbReference type="NCBI Taxonomy" id="80854"/>
    <lineage>
        <taxon>Bacteria</taxon>
        <taxon>Pseudomonadati</taxon>
        <taxon>Pseudomonadota</taxon>
        <taxon>Gammaproteobacteria</taxon>
        <taxon>Alteromonadales</taxon>
        <taxon>Moritellaceae</taxon>
        <taxon>Moritella</taxon>
    </lineage>
</organism>
<keyword evidence="2 4" id="KW-0408">Iron</keyword>
<gene>
    <name evidence="4" type="primary">erpA</name>
    <name evidence="6" type="ORF">MT2528_1670</name>
    <name evidence="7" type="ORF">NVI5450_1895</name>
</gene>
<dbReference type="InterPro" id="IPR017870">
    <property type="entry name" value="FeS_cluster_insertion_CS"/>
</dbReference>
<dbReference type="HAMAP" id="MF_01380">
    <property type="entry name" value="Fe_S_insert_ErpA"/>
    <property type="match status" value="1"/>
</dbReference>
<dbReference type="Gene3D" id="2.60.300.12">
    <property type="entry name" value="HesB-like domain"/>
    <property type="match status" value="1"/>
</dbReference>
<dbReference type="Proteomes" id="UP000183794">
    <property type="component" value="Unassembled WGS sequence"/>
</dbReference>
<evidence type="ECO:0000313" key="6">
    <source>
        <dbReference type="EMBL" id="SGY89173.1"/>
    </source>
</evidence>
<dbReference type="GO" id="GO:0051539">
    <property type="term" value="F:4 iron, 4 sulfur cluster binding"/>
    <property type="evidence" value="ECO:0007669"/>
    <property type="project" value="TreeGrafter"/>
</dbReference>
<protein>
    <recommendedName>
        <fullName evidence="4">Iron-sulfur cluster insertion protein ErpA</fullName>
    </recommendedName>
</protein>
<dbReference type="PANTHER" id="PTHR43011:SF1">
    <property type="entry name" value="IRON-SULFUR CLUSTER ASSEMBLY 2 HOMOLOG, MITOCHONDRIAL"/>
    <property type="match status" value="1"/>
</dbReference>
<dbReference type="EMBL" id="FPLD01000052">
    <property type="protein sequence ID" value="SGY96912.1"/>
    <property type="molecule type" value="Genomic_DNA"/>
</dbReference>
<keyword evidence="3 4" id="KW-0411">Iron-sulfur</keyword>
<dbReference type="NCBIfam" id="NF010147">
    <property type="entry name" value="PRK13623.1"/>
    <property type="match status" value="1"/>
</dbReference>
<feature type="binding site" evidence="4">
    <location>
        <position position="70"/>
    </location>
    <ligand>
        <name>iron-sulfur cluster</name>
        <dbReference type="ChEBI" id="CHEBI:30408"/>
    </ligand>
</feature>
<proteinExistence type="inferred from homology"/>
<comment type="similarity">
    <text evidence="4">Belongs to the HesB/IscA family.</text>
</comment>
<dbReference type="Pfam" id="PF01521">
    <property type="entry name" value="Fe-S_biosyn"/>
    <property type="match status" value="1"/>
</dbReference>
<dbReference type="NCBIfam" id="TIGR00049">
    <property type="entry name" value="iron-sulfur cluster assembly accessory protein"/>
    <property type="match status" value="1"/>
</dbReference>
<dbReference type="SUPFAM" id="SSF89360">
    <property type="entry name" value="HesB-like domain"/>
    <property type="match status" value="1"/>
</dbReference>
<dbReference type="OrthoDB" id="9801228at2"/>
<feature type="domain" description="Core" evidence="5">
    <location>
        <begin position="37"/>
        <end position="137"/>
    </location>
</feature>
<evidence type="ECO:0000256" key="4">
    <source>
        <dbReference type="HAMAP-Rule" id="MF_01380"/>
    </source>
</evidence>
<comment type="cofactor">
    <cofactor evidence="4">
        <name>iron-sulfur cluster</name>
        <dbReference type="ChEBI" id="CHEBI:30408"/>
    </cofactor>
    <text evidence="4">Binds 1 iron-sulfur cluster per subunit.</text>
</comment>
<reference evidence="6 8" key="1">
    <citation type="submission" date="2016-11" db="EMBL/GenBank/DDBJ databases">
        <authorList>
            <person name="Klemetsen T."/>
        </authorList>
    </citation>
    <scope>NUCLEOTIDE SEQUENCE [LARGE SCALE GENOMIC DNA]</scope>
    <source>
        <strain evidence="6">MT 2528</strain>
    </source>
</reference>
<evidence type="ECO:0000256" key="1">
    <source>
        <dbReference type="ARBA" id="ARBA00022723"/>
    </source>
</evidence>
<evidence type="ECO:0000313" key="9">
    <source>
        <dbReference type="Proteomes" id="UP000183794"/>
    </source>
</evidence>
<dbReference type="AlphaFoldDB" id="A0A090IJP5"/>
<dbReference type="InterPro" id="IPR000361">
    <property type="entry name" value="ATAP_core_dom"/>
</dbReference>
<dbReference type="InterPro" id="IPR035903">
    <property type="entry name" value="HesB-like_dom_sf"/>
</dbReference>
<dbReference type="InterPro" id="IPR023063">
    <property type="entry name" value="ErpA_proteobact"/>
</dbReference>
<keyword evidence="1 4" id="KW-0479">Metal-binding</keyword>
<feature type="binding site" evidence="4">
    <location>
        <position position="134"/>
    </location>
    <ligand>
        <name>iron-sulfur cluster</name>
        <dbReference type="ChEBI" id="CHEBI:30408"/>
    </ligand>
</feature>
<evidence type="ECO:0000313" key="8">
    <source>
        <dbReference type="Proteomes" id="UP000182660"/>
    </source>
</evidence>
<dbReference type="HOGENOM" id="CLU_069054_5_3_6"/>
<keyword evidence="8" id="KW-1185">Reference proteome</keyword>
<evidence type="ECO:0000256" key="3">
    <source>
        <dbReference type="ARBA" id="ARBA00023014"/>
    </source>
</evidence>
<evidence type="ECO:0000256" key="2">
    <source>
        <dbReference type="ARBA" id="ARBA00023004"/>
    </source>
</evidence>
<dbReference type="GO" id="GO:0051537">
    <property type="term" value="F:2 iron, 2 sulfur cluster binding"/>
    <property type="evidence" value="ECO:0007669"/>
    <property type="project" value="TreeGrafter"/>
</dbReference>
<dbReference type="FunFam" id="2.60.300.12:FF:000002">
    <property type="entry name" value="Iron-sulfur cluster insertion protein ErpA"/>
    <property type="match status" value="1"/>
</dbReference>
<name>A0A090IJP5_9GAMM</name>
<reference evidence="7 9" key="2">
    <citation type="submission" date="2016-11" db="EMBL/GenBank/DDBJ databases">
        <authorList>
            <person name="Jaros S."/>
            <person name="Januszkiewicz K."/>
            <person name="Wedrychowicz H."/>
        </authorList>
    </citation>
    <scope>NUCLEOTIDE SEQUENCE [LARGE SCALE GENOMIC DNA]</scope>
    <source>
        <strain evidence="7">NVI 5450</strain>
    </source>
</reference>
<dbReference type="GO" id="GO:0005829">
    <property type="term" value="C:cytosol"/>
    <property type="evidence" value="ECO:0007669"/>
    <property type="project" value="TreeGrafter"/>
</dbReference>
<dbReference type="GO" id="GO:0016226">
    <property type="term" value="P:iron-sulfur cluster assembly"/>
    <property type="evidence" value="ECO:0007669"/>
    <property type="project" value="UniProtKB-UniRule"/>
</dbReference>
<dbReference type="STRING" id="80854.MVIS_3547"/>
<sequence length="142" mass="15131">MELFTEVGATQADNNIVEQAVTTVAVEASADDMALPIHFSDAAAARVKELITEEENLALKLRVYVTGGGCSGFSYGFTFDEKINPGDTVIEKNSVIMVVDSMSLQYLVDGTVDYIDGLEGSRFLVKNPNATTTCGCGSSFSI</sequence>
<dbReference type="KEGG" id="mvs:MVIS_3547"/>
<comment type="function">
    <text evidence="4">Required for insertion of 4Fe-4S clusters for at least IspG.</text>
</comment>
<evidence type="ECO:0000313" key="7">
    <source>
        <dbReference type="EMBL" id="SGY96912.1"/>
    </source>
</evidence>
<comment type="subunit">
    <text evidence="4">Homodimer.</text>
</comment>
<dbReference type="PANTHER" id="PTHR43011">
    <property type="entry name" value="IRON-SULFUR CLUSTER ASSEMBLY 2 HOMOLOG, MITOCHONDRIAL"/>
    <property type="match status" value="1"/>
</dbReference>
<evidence type="ECO:0000259" key="5">
    <source>
        <dbReference type="Pfam" id="PF01521"/>
    </source>
</evidence>
<dbReference type="PATRIC" id="fig|80854.5.peg.3752"/>